<dbReference type="KEGG" id="xya:ET471_00750"/>
<evidence type="ECO:0000313" key="3">
    <source>
        <dbReference type="Proteomes" id="UP000292118"/>
    </source>
</evidence>
<dbReference type="OrthoDB" id="5148460at2"/>
<proteinExistence type="predicted"/>
<dbReference type="AlphaFoldDB" id="A0A4P6F026"/>
<feature type="transmembrane region" description="Helical" evidence="1">
    <location>
        <begin position="69"/>
        <end position="93"/>
    </location>
</feature>
<feature type="transmembrane region" description="Helical" evidence="1">
    <location>
        <begin position="38"/>
        <end position="57"/>
    </location>
</feature>
<keyword evidence="1" id="KW-0812">Transmembrane</keyword>
<gene>
    <name evidence="2" type="ORF">ET471_00750</name>
</gene>
<keyword evidence="1" id="KW-1133">Transmembrane helix</keyword>
<protein>
    <submittedName>
        <fullName evidence="2">Uncharacterized protein</fullName>
    </submittedName>
</protein>
<keyword evidence="3" id="KW-1185">Reference proteome</keyword>
<reference evidence="2 3" key="1">
    <citation type="submission" date="2019-01" db="EMBL/GenBank/DDBJ databases">
        <title>Genome sequencing of strain FW10M-9.</title>
        <authorList>
            <person name="Heo J."/>
            <person name="Kim S.-J."/>
            <person name="Kim J.-S."/>
            <person name="Hong S.-B."/>
            <person name="Kwon S.-W."/>
        </authorList>
    </citation>
    <scope>NUCLEOTIDE SEQUENCE [LARGE SCALE GENOMIC DNA]</scope>
    <source>
        <strain evidence="2 3">FW10M-9</strain>
    </source>
</reference>
<dbReference type="RefSeq" id="WP_129186156.1">
    <property type="nucleotide sequence ID" value="NZ_CP035493.1"/>
</dbReference>
<organism evidence="2 3">
    <name type="scientific">Xylanimonas protaetiae</name>
    <dbReference type="NCBI Taxonomy" id="2509457"/>
    <lineage>
        <taxon>Bacteria</taxon>
        <taxon>Bacillati</taxon>
        <taxon>Actinomycetota</taxon>
        <taxon>Actinomycetes</taxon>
        <taxon>Micrococcales</taxon>
        <taxon>Promicromonosporaceae</taxon>
        <taxon>Xylanimonas</taxon>
    </lineage>
</organism>
<evidence type="ECO:0000256" key="1">
    <source>
        <dbReference type="SAM" id="Phobius"/>
    </source>
</evidence>
<keyword evidence="1" id="KW-0472">Membrane</keyword>
<evidence type="ECO:0000313" key="2">
    <source>
        <dbReference type="EMBL" id="QAY68754.1"/>
    </source>
</evidence>
<name>A0A4P6F026_9MICO</name>
<accession>A0A4P6F026</accession>
<sequence length="191" mass="20945">MAFQLSFLLASAYVNFSQRYFPTNIITNWMRQPGHLRYAWPLSIVLFLAYGNLAMWLDKLPAAETNGWLRLAIYVASLDGLKFASAFVFWPIVGALRGLRKMKAAGEGWLAGWGVTPRERLATGSPVVTGSARTDGSVNLCPCRTLVEPDRQVPAAAMLCRVRAATRGAAGLVGKDVAPAWRWAGRHARVP</sequence>
<dbReference type="EMBL" id="CP035493">
    <property type="protein sequence ID" value="QAY68754.1"/>
    <property type="molecule type" value="Genomic_DNA"/>
</dbReference>
<dbReference type="Proteomes" id="UP000292118">
    <property type="component" value="Chromosome"/>
</dbReference>